<keyword evidence="3" id="KW-0695">RNA-directed DNA polymerase</keyword>
<feature type="non-terminal residue" evidence="3">
    <location>
        <position position="1"/>
    </location>
</feature>
<proteinExistence type="predicted"/>
<dbReference type="InterPro" id="IPR026960">
    <property type="entry name" value="RVT-Znf"/>
</dbReference>
<name>A0A699IBB4_TANCI</name>
<evidence type="ECO:0000313" key="3">
    <source>
        <dbReference type="EMBL" id="GEZ42849.1"/>
    </source>
</evidence>
<feature type="region of interest" description="Disordered" evidence="1">
    <location>
        <begin position="75"/>
        <end position="99"/>
    </location>
</feature>
<sequence length="249" mass="28153">WKNNNNNRYINILLEHSTTNNNVLKKKNNKPKSQLWKNVSATPMRPNYRPLESIGEGKNEIAMSMEKLQIDKSSSGALRFKKKPAPKRSPSTDGDSSVTSPKNVLLIIILSANQDACRVPLHTTSYVSGFLRKADSPAVLATSVWKKEVGISTRWVKSVPSKVNITAWKIKTNALPMRFNLSRREIDIDTLMCPVCKGGVETTSLLFFQCVLSKQIMRKVSSWWNVDYTDKGLFPLSCSQRKYPPVYMT</sequence>
<evidence type="ECO:0000259" key="2">
    <source>
        <dbReference type="Pfam" id="PF13966"/>
    </source>
</evidence>
<evidence type="ECO:0000256" key="1">
    <source>
        <dbReference type="SAM" id="MobiDB-lite"/>
    </source>
</evidence>
<gene>
    <name evidence="3" type="ORF">Tci_514822</name>
</gene>
<comment type="caution">
    <text evidence="3">The sequence shown here is derived from an EMBL/GenBank/DDBJ whole genome shotgun (WGS) entry which is preliminary data.</text>
</comment>
<feature type="compositionally biased region" description="Polar residues" evidence="1">
    <location>
        <begin position="89"/>
        <end position="99"/>
    </location>
</feature>
<protein>
    <submittedName>
        <fullName evidence="3">RNA-directed DNA polymerase, eukaryota</fullName>
    </submittedName>
</protein>
<keyword evidence="3" id="KW-0808">Transferase</keyword>
<reference evidence="3" key="1">
    <citation type="journal article" date="2019" name="Sci. Rep.">
        <title>Draft genome of Tanacetum cinerariifolium, the natural source of mosquito coil.</title>
        <authorList>
            <person name="Yamashiro T."/>
            <person name="Shiraishi A."/>
            <person name="Satake H."/>
            <person name="Nakayama K."/>
        </authorList>
    </citation>
    <scope>NUCLEOTIDE SEQUENCE</scope>
</reference>
<feature type="domain" description="Reverse transcriptase zinc-binding" evidence="2">
    <location>
        <begin position="151"/>
        <end position="216"/>
    </location>
</feature>
<dbReference type="AlphaFoldDB" id="A0A699IBB4"/>
<accession>A0A699IBB4</accession>
<dbReference type="Pfam" id="PF13966">
    <property type="entry name" value="zf-RVT"/>
    <property type="match status" value="1"/>
</dbReference>
<organism evidence="3">
    <name type="scientific">Tanacetum cinerariifolium</name>
    <name type="common">Dalmatian daisy</name>
    <name type="synonym">Chrysanthemum cinerariifolium</name>
    <dbReference type="NCBI Taxonomy" id="118510"/>
    <lineage>
        <taxon>Eukaryota</taxon>
        <taxon>Viridiplantae</taxon>
        <taxon>Streptophyta</taxon>
        <taxon>Embryophyta</taxon>
        <taxon>Tracheophyta</taxon>
        <taxon>Spermatophyta</taxon>
        <taxon>Magnoliopsida</taxon>
        <taxon>eudicotyledons</taxon>
        <taxon>Gunneridae</taxon>
        <taxon>Pentapetalae</taxon>
        <taxon>asterids</taxon>
        <taxon>campanulids</taxon>
        <taxon>Asterales</taxon>
        <taxon>Asteraceae</taxon>
        <taxon>Asteroideae</taxon>
        <taxon>Anthemideae</taxon>
        <taxon>Anthemidinae</taxon>
        <taxon>Tanacetum</taxon>
    </lineage>
</organism>
<dbReference type="EMBL" id="BKCJ010277750">
    <property type="protein sequence ID" value="GEZ42849.1"/>
    <property type="molecule type" value="Genomic_DNA"/>
</dbReference>
<keyword evidence="3" id="KW-0548">Nucleotidyltransferase</keyword>
<dbReference type="GO" id="GO:0003964">
    <property type="term" value="F:RNA-directed DNA polymerase activity"/>
    <property type="evidence" value="ECO:0007669"/>
    <property type="project" value="UniProtKB-KW"/>
</dbReference>